<organism evidence="3 4">
    <name type="scientific">Methylovorus glucosotrophus (strain SIP3-4)</name>
    <dbReference type="NCBI Taxonomy" id="582744"/>
    <lineage>
        <taxon>Bacteria</taxon>
        <taxon>Pseudomonadati</taxon>
        <taxon>Pseudomonadota</taxon>
        <taxon>Betaproteobacteria</taxon>
        <taxon>Nitrosomonadales</taxon>
        <taxon>Methylophilaceae</taxon>
        <taxon>Methylovorus</taxon>
    </lineage>
</organism>
<dbReference type="Gene3D" id="3.30.70.1070">
    <property type="entry name" value="Sporulation related repeat"/>
    <property type="match status" value="1"/>
</dbReference>
<proteinExistence type="predicted"/>
<accession>C6X857</accession>
<evidence type="ECO:0000259" key="2">
    <source>
        <dbReference type="Pfam" id="PF13401"/>
    </source>
</evidence>
<dbReference type="Pfam" id="PF05036">
    <property type="entry name" value="SPOR"/>
    <property type="match status" value="1"/>
</dbReference>
<sequence>MYYAHFGLKEPPYKITPNTDVFFTGGKRGAVLDALIYAIRSGEGIIKVVGEVGSGKTMLCRMLQTQLPDSIETVYLANPSMAPDEVLYAVAFELQLKLPKNADKFHVMQILQQYLLDRHAAGKQVVVFVEEAQGMPLATLEELRLLSNLETKHDKLLQIVLFGQPELDSNLNASHIRQLRERITHSFKLQPLDQQEVSEYLMFRLRAAGYFGPPLFTPAAIKLLSRTAEGLVRRVNVLADKALLAAFSDNVYQVRPQHVRSAIADSEFSQQAQQNRWRRWQFALGGLTLCAGLAAGYIGHQWQSGKPISQPVNAPVVAPSSAPVVSKPRAEEVKLTSAAGTAIQSSAAEQPTASAVQDVLEARLQATHTWLDRQIETTVTLQLMGAYRDEDMRDALKTLALKLSPDDLYVVRTRVGGQPFLSLFYGSFDNREEAASALKQLPESVRANQPHMRTVGGITKEIKQLQ</sequence>
<dbReference type="PANTHER" id="PTHR35894:SF1">
    <property type="entry name" value="PHOSPHORIBULOKINASE _ URIDINE KINASE FAMILY"/>
    <property type="match status" value="1"/>
</dbReference>
<dbReference type="EMBL" id="CP001674">
    <property type="protein sequence ID" value="ACT49327.1"/>
    <property type="molecule type" value="Genomic_DNA"/>
</dbReference>
<keyword evidence="4" id="KW-1185">Reference proteome</keyword>
<dbReference type="InterPro" id="IPR036680">
    <property type="entry name" value="SPOR-like_sf"/>
</dbReference>
<dbReference type="InterPro" id="IPR049945">
    <property type="entry name" value="AAA_22"/>
</dbReference>
<protein>
    <submittedName>
        <fullName evidence="3">Sporulation domain protein</fullName>
    </submittedName>
</protein>
<dbReference type="Proteomes" id="UP000002743">
    <property type="component" value="Chromosome"/>
</dbReference>
<name>C6X857_METGS</name>
<dbReference type="eggNOG" id="COG3266">
    <property type="taxonomic scope" value="Bacteria"/>
</dbReference>
<feature type="domain" description="SPOR" evidence="1">
    <location>
        <begin position="381"/>
        <end position="446"/>
    </location>
</feature>
<dbReference type="InterPro" id="IPR007730">
    <property type="entry name" value="SPOR-like_dom"/>
</dbReference>
<dbReference type="STRING" id="582744.Msip34_0078"/>
<evidence type="ECO:0000313" key="3">
    <source>
        <dbReference type="EMBL" id="ACT49327.1"/>
    </source>
</evidence>
<dbReference type="KEGG" id="mei:Msip34_0078"/>
<dbReference type="InterPro" id="IPR027417">
    <property type="entry name" value="P-loop_NTPase"/>
</dbReference>
<evidence type="ECO:0000259" key="1">
    <source>
        <dbReference type="Pfam" id="PF05036"/>
    </source>
</evidence>
<dbReference type="PANTHER" id="PTHR35894">
    <property type="entry name" value="GENERAL SECRETION PATHWAY PROTEIN A-RELATED"/>
    <property type="match status" value="1"/>
</dbReference>
<evidence type="ECO:0000313" key="4">
    <source>
        <dbReference type="Proteomes" id="UP000002743"/>
    </source>
</evidence>
<dbReference type="OrthoDB" id="9783370at2"/>
<dbReference type="GO" id="GO:0016887">
    <property type="term" value="F:ATP hydrolysis activity"/>
    <property type="evidence" value="ECO:0007669"/>
    <property type="project" value="InterPro"/>
</dbReference>
<dbReference type="RefSeq" id="WP_015829113.1">
    <property type="nucleotide sequence ID" value="NC_012969.1"/>
</dbReference>
<gene>
    <name evidence="3" type="ordered locus">Msip34_0078</name>
</gene>
<dbReference type="SUPFAM" id="SSF52540">
    <property type="entry name" value="P-loop containing nucleoside triphosphate hydrolases"/>
    <property type="match status" value="1"/>
</dbReference>
<dbReference type="GO" id="GO:0042834">
    <property type="term" value="F:peptidoglycan binding"/>
    <property type="evidence" value="ECO:0007669"/>
    <property type="project" value="InterPro"/>
</dbReference>
<reference evidence="3 4" key="2">
    <citation type="journal article" date="2011" name="J. Bacteriol.">
        <title>Genomes of three methylotrophs from a single niche uncover genetic and metabolic divergence of Methylophilaceae.</title>
        <authorList>
            <person name="Lapidus A."/>
            <person name="Clum A."/>
            <person name="Labutti K."/>
            <person name="Kaluzhnaya M.G."/>
            <person name="Lim S."/>
            <person name="Beck D.A."/>
            <person name="Glavina Del Rio T."/>
            <person name="Nolan M."/>
            <person name="Mavromatis K."/>
            <person name="Huntemann M."/>
            <person name="Lucas S."/>
            <person name="Lidstrom M.E."/>
            <person name="Ivanova N."/>
            <person name="Chistoserdova L."/>
        </authorList>
    </citation>
    <scope>NUCLEOTIDE SEQUENCE [LARGE SCALE GENOMIC DNA]</scope>
    <source>
        <strain evidence="3 4">SIP3-4</strain>
    </source>
</reference>
<feature type="domain" description="ORC1/DEAH AAA+ ATPase" evidence="2">
    <location>
        <begin position="40"/>
        <end position="169"/>
    </location>
</feature>
<reference evidence="4" key="1">
    <citation type="submission" date="2009-07" db="EMBL/GenBank/DDBJ databases">
        <title>Complete sequence of chromosome of Methylovorus sp. SIP3-4.</title>
        <authorList>
            <person name="Lucas S."/>
            <person name="Copeland A."/>
            <person name="Lapidus A."/>
            <person name="Glavina del Rio T."/>
            <person name="Tice H."/>
            <person name="Bruce D."/>
            <person name="Goodwin L."/>
            <person name="Pitluck S."/>
            <person name="Clum A."/>
            <person name="Larimer F."/>
            <person name="Land M."/>
            <person name="Hauser L."/>
            <person name="Kyrpides N."/>
            <person name="Mikhailova N."/>
            <person name="Kayluzhnaya M."/>
            <person name="Chistoserdova L."/>
        </authorList>
    </citation>
    <scope>NUCLEOTIDE SEQUENCE [LARGE SCALE GENOMIC DNA]</scope>
    <source>
        <strain evidence="4">SIP3-4</strain>
    </source>
</reference>
<dbReference type="Pfam" id="PF13401">
    <property type="entry name" value="AAA_22"/>
    <property type="match status" value="1"/>
</dbReference>
<dbReference type="HOGENOM" id="CLU_024125_2_2_4"/>
<dbReference type="InterPro" id="IPR052026">
    <property type="entry name" value="ExeA_AAA_ATPase_DNA-bind"/>
</dbReference>
<dbReference type="Gene3D" id="3.40.50.300">
    <property type="entry name" value="P-loop containing nucleotide triphosphate hydrolases"/>
    <property type="match status" value="1"/>
</dbReference>
<dbReference type="AlphaFoldDB" id="C6X857"/>
<dbReference type="eggNOG" id="COG3267">
    <property type="taxonomic scope" value="Bacteria"/>
</dbReference>